<evidence type="ECO:0008006" key="3">
    <source>
        <dbReference type="Google" id="ProtNLM"/>
    </source>
</evidence>
<dbReference type="RefSeq" id="WP_290207560.1">
    <property type="nucleotide sequence ID" value="NZ_JASDDK010000006.1"/>
</dbReference>
<comment type="caution">
    <text evidence="1">The sequence shown here is derived from an EMBL/GenBank/DDBJ whole genome shotgun (WGS) entry which is preliminary data.</text>
</comment>
<accession>A0ABT7ZY24</accession>
<gene>
    <name evidence="1" type="ORF">QMA06_14225</name>
</gene>
<evidence type="ECO:0000313" key="2">
    <source>
        <dbReference type="Proteomes" id="UP001231197"/>
    </source>
</evidence>
<organism evidence="1 2">
    <name type="scientific">Winogradskyella bathintestinalis</name>
    <dbReference type="NCBI Taxonomy" id="3035208"/>
    <lineage>
        <taxon>Bacteria</taxon>
        <taxon>Pseudomonadati</taxon>
        <taxon>Bacteroidota</taxon>
        <taxon>Flavobacteriia</taxon>
        <taxon>Flavobacteriales</taxon>
        <taxon>Flavobacteriaceae</taxon>
        <taxon>Winogradskyella</taxon>
    </lineage>
</organism>
<name>A0ABT7ZY24_9FLAO</name>
<evidence type="ECO:0000313" key="1">
    <source>
        <dbReference type="EMBL" id="MDN3493879.1"/>
    </source>
</evidence>
<protein>
    <recommendedName>
        <fullName evidence="3">Phage protein</fullName>
    </recommendedName>
</protein>
<keyword evidence="2" id="KW-1185">Reference proteome</keyword>
<reference evidence="1 2" key="1">
    <citation type="journal article" date="2023" name="Int. J. Syst. Evol. Microbiol.">
        <title>Winogradskyella bathintestinalis sp. nov., isolated from the intestine of the deep-sea loosejaw dragonfish, Malacosteus niger.</title>
        <authorList>
            <person name="Uniacke-Lowe S."/>
            <person name="Johnson C.N."/>
            <person name="Stanton C."/>
            <person name="Hill C."/>
            <person name="Ross P."/>
        </authorList>
    </citation>
    <scope>NUCLEOTIDE SEQUENCE [LARGE SCALE GENOMIC DNA]</scope>
    <source>
        <strain evidence="1 2">APC 3343</strain>
    </source>
</reference>
<dbReference type="EMBL" id="JASDDK010000006">
    <property type="protein sequence ID" value="MDN3493879.1"/>
    <property type="molecule type" value="Genomic_DNA"/>
</dbReference>
<proteinExistence type="predicted"/>
<sequence>MLNKINLITPAKIRQEHGEYKIQAVVITINGETETLETDAFITLFG</sequence>
<dbReference type="Proteomes" id="UP001231197">
    <property type="component" value="Unassembled WGS sequence"/>
</dbReference>